<keyword evidence="3 7" id="KW-0732">Signal</keyword>
<evidence type="ECO:0000256" key="7">
    <source>
        <dbReference type="SAM" id="SignalP"/>
    </source>
</evidence>
<feature type="transmembrane region" description="Helical" evidence="6">
    <location>
        <begin position="288"/>
        <end position="313"/>
    </location>
</feature>
<dbReference type="InterPro" id="IPR053937">
    <property type="entry name" value="GOST_TM"/>
</dbReference>
<dbReference type="Proteomes" id="UP000192257">
    <property type="component" value="Unassembled WGS sequence"/>
</dbReference>
<dbReference type="VEuPathDB" id="TriTrypDB:TM35_000082570"/>
<name>A0A1X0P1S2_9TRYP</name>
<dbReference type="EMBL" id="NBCO01000008">
    <property type="protein sequence ID" value="ORC90459.1"/>
    <property type="molecule type" value="Genomic_DNA"/>
</dbReference>
<feature type="domain" description="GOST seven transmembrane" evidence="8">
    <location>
        <begin position="220"/>
        <end position="456"/>
    </location>
</feature>
<gene>
    <name evidence="9" type="ORF">TM35_000082570</name>
</gene>
<dbReference type="OrthoDB" id="29657at2759"/>
<dbReference type="AlphaFoldDB" id="A0A1X0P1S2"/>
<accession>A0A1X0P1S2</accession>
<dbReference type="Pfam" id="PF06814">
    <property type="entry name" value="GOST_TM"/>
    <property type="match status" value="1"/>
</dbReference>
<evidence type="ECO:0000313" key="9">
    <source>
        <dbReference type="EMBL" id="ORC90459.1"/>
    </source>
</evidence>
<comment type="subcellular location">
    <subcellularLocation>
        <location evidence="1">Membrane</location>
        <topology evidence="1">Multi-pass membrane protein</topology>
    </subcellularLocation>
</comment>
<evidence type="ECO:0000313" key="10">
    <source>
        <dbReference type="Proteomes" id="UP000192257"/>
    </source>
</evidence>
<protein>
    <submittedName>
        <fullName evidence="9">Putative membrane-associated protein</fullName>
    </submittedName>
</protein>
<evidence type="ECO:0000256" key="6">
    <source>
        <dbReference type="SAM" id="Phobius"/>
    </source>
</evidence>
<sequence length="499" mass="56750">MSRSLLLVLLFLFCCGGALVVDANIHLRVVNDTRRVIYIGSFAFGPQGAVRLETRKFAAPAEMYTTENAKAPVLMPTAPVGFILIPVESVSAARMYARYGRGEVGTPLHVDIGNGYASRVCFIKDPLLGLQEEKQNRMLFPFEGLSSEDILKMPSTYSADRIGLYAVYFYNCADMPDNGEPVHLRTLPLRPISFDIYFELYWMNGEHNRVYLSYGREGLPNMFTFFGVVFLIMALLWILQVFREWINVKKIHLLMLLLVVIKMGTLFIESMKLQHFSKTGKVSMWDFFFYITVTLKGVMLFGVILLLGVGWSLLRDHLSSTDKRILLVVLPCQVMLNVCWAIIEETSEGNRNWSTWLDILQILDVICCCCVLFPLILTIKKIREAGSTDESTARTVTRMREFRTFYIVVVAYIYITRIVLIMVANAVSYDKAWIAEAGAQMVAVLFYIFCGYRFRPKIRIAATPYSILQPVEVMVVDAELKDCELSSRNSKSTSSFMKS</sequence>
<proteinExistence type="predicted"/>
<feature type="transmembrane region" description="Helical" evidence="6">
    <location>
        <begin position="432"/>
        <end position="450"/>
    </location>
</feature>
<organism evidence="9 10">
    <name type="scientific">Trypanosoma theileri</name>
    <dbReference type="NCBI Taxonomy" id="67003"/>
    <lineage>
        <taxon>Eukaryota</taxon>
        <taxon>Discoba</taxon>
        <taxon>Euglenozoa</taxon>
        <taxon>Kinetoplastea</taxon>
        <taxon>Metakinetoplastina</taxon>
        <taxon>Trypanosomatida</taxon>
        <taxon>Trypanosomatidae</taxon>
        <taxon>Trypanosoma</taxon>
    </lineage>
</organism>
<evidence type="ECO:0000256" key="3">
    <source>
        <dbReference type="ARBA" id="ARBA00022729"/>
    </source>
</evidence>
<comment type="caution">
    <text evidence="9">The sequence shown here is derived from an EMBL/GenBank/DDBJ whole genome shotgun (WGS) entry which is preliminary data.</text>
</comment>
<feature type="transmembrane region" description="Helical" evidence="6">
    <location>
        <begin position="222"/>
        <end position="239"/>
    </location>
</feature>
<evidence type="ECO:0000259" key="8">
    <source>
        <dbReference type="Pfam" id="PF06814"/>
    </source>
</evidence>
<feature type="transmembrane region" description="Helical" evidence="6">
    <location>
        <begin position="355"/>
        <end position="377"/>
    </location>
</feature>
<dbReference type="PANTHER" id="PTHR21229:SF2">
    <property type="entry name" value="RE59932P"/>
    <property type="match status" value="1"/>
</dbReference>
<keyword evidence="2 6" id="KW-0812">Transmembrane</keyword>
<evidence type="ECO:0000256" key="5">
    <source>
        <dbReference type="ARBA" id="ARBA00023136"/>
    </source>
</evidence>
<feature type="transmembrane region" description="Helical" evidence="6">
    <location>
        <begin position="404"/>
        <end position="426"/>
    </location>
</feature>
<dbReference type="RefSeq" id="XP_028884525.1">
    <property type="nucleotide sequence ID" value="XM_029024122.1"/>
</dbReference>
<dbReference type="InterPro" id="IPR009637">
    <property type="entry name" value="GPR107/GPR108-like"/>
</dbReference>
<feature type="transmembrane region" description="Helical" evidence="6">
    <location>
        <begin position="251"/>
        <end position="268"/>
    </location>
</feature>
<dbReference type="GO" id="GO:0016020">
    <property type="term" value="C:membrane"/>
    <property type="evidence" value="ECO:0007669"/>
    <property type="project" value="UniProtKB-SubCell"/>
</dbReference>
<reference evidence="9 10" key="1">
    <citation type="submission" date="2017-03" db="EMBL/GenBank/DDBJ databases">
        <title>An alternative strategy for trypanosome survival in the mammalian bloodstream revealed through genome and transcriptome analysis of the ubiquitous bovine parasite Trypanosoma (Megatrypanum) theileri.</title>
        <authorList>
            <person name="Kelly S."/>
            <person name="Ivens A."/>
            <person name="Mott A."/>
            <person name="O'Neill E."/>
            <person name="Emms D."/>
            <person name="Macleod O."/>
            <person name="Voorheis P."/>
            <person name="Matthews J."/>
            <person name="Matthews K."/>
            <person name="Carrington M."/>
        </authorList>
    </citation>
    <scope>NUCLEOTIDE SEQUENCE [LARGE SCALE GENOMIC DNA]</scope>
    <source>
        <strain evidence="9">Edinburgh</strain>
    </source>
</reference>
<keyword evidence="5 6" id="KW-0472">Membrane</keyword>
<feature type="signal peptide" evidence="7">
    <location>
        <begin position="1"/>
        <end position="18"/>
    </location>
</feature>
<evidence type="ECO:0000256" key="4">
    <source>
        <dbReference type="ARBA" id="ARBA00022989"/>
    </source>
</evidence>
<feature type="chain" id="PRO_5012326296" evidence="7">
    <location>
        <begin position="19"/>
        <end position="499"/>
    </location>
</feature>
<dbReference type="GeneID" id="39983902"/>
<evidence type="ECO:0000256" key="1">
    <source>
        <dbReference type="ARBA" id="ARBA00004141"/>
    </source>
</evidence>
<keyword evidence="10" id="KW-1185">Reference proteome</keyword>
<keyword evidence="4 6" id="KW-1133">Transmembrane helix</keyword>
<evidence type="ECO:0000256" key="2">
    <source>
        <dbReference type="ARBA" id="ARBA00022692"/>
    </source>
</evidence>
<dbReference type="PANTHER" id="PTHR21229">
    <property type="entry name" value="LUNG SEVEN TRANSMEMBRANE RECEPTOR"/>
    <property type="match status" value="1"/>
</dbReference>
<dbReference type="GO" id="GO:0005794">
    <property type="term" value="C:Golgi apparatus"/>
    <property type="evidence" value="ECO:0007669"/>
    <property type="project" value="TreeGrafter"/>
</dbReference>